<dbReference type="SMART" id="SM00091">
    <property type="entry name" value="PAS"/>
    <property type="match status" value="1"/>
</dbReference>
<dbReference type="NCBIfam" id="TIGR00229">
    <property type="entry name" value="sensory_box"/>
    <property type="match status" value="1"/>
</dbReference>
<keyword evidence="7" id="KW-1185">Reference proteome</keyword>
<gene>
    <name evidence="6" type="ORF">KAK11_04655</name>
</gene>
<feature type="transmembrane region" description="Helical" evidence="1">
    <location>
        <begin position="126"/>
        <end position="143"/>
    </location>
</feature>
<dbReference type="InterPro" id="IPR035965">
    <property type="entry name" value="PAS-like_dom_sf"/>
</dbReference>
<accession>A0ABS5DTZ2</accession>
<feature type="transmembrane region" description="Helical" evidence="1">
    <location>
        <begin position="158"/>
        <end position="184"/>
    </location>
</feature>
<dbReference type="InterPro" id="IPR000014">
    <property type="entry name" value="PAS"/>
</dbReference>
<feature type="transmembrane region" description="Helical" evidence="1">
    <location>
        <begin position="57"/>
        <end position="77"/>
    </location>
</feature>
<keyword evidence="1" id="KW-0472">Membrane</keyword>
<dbReference type="EMBL" id="JAGQDG010000002">
    <property type="protein sequence ID" value="MBQ0934613.1"/>
    <property type="molecule type" value="Genomic_DNA"/>
</dbReference>
<dbReference type="InterPro" id="IPR000160">
    <property type="entry name" value="GGDEF_dom"/>
</dbReference>
<evidence type="ECO:0000313" key="7">
    <source>
        <dbReference type="Proteomes" id="UP000672097"/>
    </source>
</evidence>
<feature type="transmembrane region" description="Helical" evidence="1">
    <location>
        <begin position="224"/>
        <end position="243"/>
    </location>
</feature>
<dbReference type="SMART" id="SM00052">
    <property type="entry name" value="EAL"/>
    <property type="match status" value="1"/>
</dbReference>
<feature type="transmembrane region" description="Helical" evidence="1">
    <location>
        <begin position="28"/>
        <end position="50"/>
    </location>
</feature>
<feature type="domain" description="GGDEF" evidence="5">
    <location>
        <begin position="430"/>
        <end position="563"/>
    </location>
</feature>
<organism evidence="6 7">
    <name type="scientific">Ideonella paludis</name>
    <dbReference type="NCBI Taxonomy" id="1233411"/>
    <lineage>
        <taxon>Bacteria</taxon>
        <taxon>Pseudomonadati</taxon>
        <taxon>Pseudomonadota</taxon>
        <taxon>Betaproteobacteria</taxon>
        <taxon>Burkholderiales</taxon>
        <taxon>Sphaerotilaceae</taxon>
        <taxon>Ideonella</taxon>
    </lineage>
</organism>
<keyword evidence="1" id="KW-0812">Transmembrane</keyword>
<feature type="domain" description="EAL" evidence="4">
    <location>
        <begin position="572"/>
        <end position="828"/>
    </location>
</feature>
<dbReference type="NCBIfam" id="TIGR00254">
    <property type="entry name" value="GGDEF"/>
    <property type="match status" value="1"/>
</dbReference>
<dbReference type="CDD" id="cd01949">
    <property type="entry name" value="GGDEF"/>
    <property type="match status" value="1"/>
</dbReference>
<evidence type="ECO:0000256" key="1">
    <source>
        <dbReference type="SAM" id="Phobius"/>
    </source>
</evidence>
<dbReference type="PROSITE" id="PS50113">
    <property type="entry name" value="PAC"/>
    <property type="match status" value="1"/>
</dbReference>
<dbReference type="SUPFAM" id="SSF55785">
    <property type="entry name" value="PYP-like sensor domain (PAS domain)"/>
    <property type="match status" value="1"/>
</dbReference>
<dbReference type="SUPFAM" id="SSF141868">
    <property type="entry name" value="EAL domain-like"/>
    <property type="match status" value="1"/>
</dbReference>
<dbReference type="Proteomes" id="UP000672097">
    <property type="component" value="Unassembled WGS sequence"/>
</dbReference>
<protein>
    <submittedName>
        <fullName evidence="6">EAL domain-containing protein</fullName>
    </submittedName>
</protein>
<proteinExistence type="predicted"/>
<dbReference type="InterPro" id="IPR052155">
    <property type="entry name" value="Biofilm_reg_signaling"/>
</dbReference>
<dbReference type="Gene3D" id="3.30.70.270">
    <property type="match status" value="1"/>
</dbReference>
<sequence length="832" mass="91263">MQLQQTSSTHWWSRFAARHLHDYNAPAIRLWLGIVGCGAAVGLWSVLHLAQSATLPWAAIALATAMAVLASWVPVRIPRSKTSFTVSDFFLFYLLLSHGPAAAALAAGVEGAFAAVRTSQRLSSRLSTPAAALVGFAAAGLVLEHTRLLLAPWLRPEVAAMVGLCIAAFLPFVCTTLPLTSLLALKRGRSVSLRQWWHQCSWFGAIYLGSAMAAAIAHMNTLQFGPTALVTTVLVVFAIILLLRVSLERQEAEHQAQEVRLRDAQREAELGQLRFTASFTHAGVGMAIVNPEGHVVQVNKALCRLLKSTEASLLGHPFSAFLHDGDVDLFSRTLRDATQREEQAFSIELRCITPTGDEPWVTLHCSQFDDPGHLGTFRIYQLHDITSQREAESRLQHIAYHDSLTDLANRNCFGAALTVAVERSRSDANIRFAVMFLDLDRFKIVNDSLGHLAGNELLREVAHRLRRCVRPSDLVARLGGDEFAILLNAVSSIEMGTRLAERVLEALTRPVSINGTELIPGASIGITFSDLGYRTVDEVLRDADLAMYEAKGAGRGRVVVFDQSMHERIADKLALEADLRKAIGAGQLSVVFQPIFDLDPYRLSGFEALARWEHPERGPISPSVFIALAEESGRIEALTRWVIDHAVAQLAQWLHEMPSMSHLDMHVNISSHDLTRPGLVEHVQQVLTRHGLPAHHLTLEITETMLMNDLEVSLGYLQGLRDAGIRFSIDDFGTGYSSLAYLSTLPLDSLKIDRSFVMGMEALPQNVEIVRAVMNLGKSLGKTVIAEGIEQPQQLQILRSLGVPRGQGYLLSKPLKAEQVPALLAVPARSAA</sequence>
<dbReference type="Pfam" id="PF13426">
    <property type="entry name" value="PAS_9"/>
    <property type="match status" value="1"/>
</dbReference>
<evidence type="ECO:0000259" key="3">
    <source>
        <dbReference type="PROSITE" id="PS50113"/>
    </source>
</evidence>
<dbReference type="CDD" id="cd00130">
    <property type="entry name" value="PAS"/>
    <property type="match status" value="1"/>
</dbReference>
<evidence type="ECO:0000313" key="6">
    <source>
        <dbReference type="EMBL" id="MBQ0934613.1"/>
    </source>
</evidence>
<dbReference type="InterPro" id="IPR029787">
    <property type="entry name" value="Nucleotide_cyclase"/>
</dbReference>
<evidence type="ECO:0000259" key="2">
    <source>
        <dbReference type="PROSITE" id="PS50112"/>
    </source>
</evidence>
<feature type="domain" description="PAC" evidence="3">
    <location>
        <begin position="345"/>
        <end position="397"/>
    </location>
</feature>
<dbReference type="PANTHER" id="PTHR44757">
    <property type="entry name" value="DIGUANYLATE CYCLASE DGCP"/>
    <property type="match status" value="1"/>
</dbReference>
<dbReference type="PROSITE" id="PS50112">
    <property type="entry name" value="PAS"/>
    <property type="match status" value="1"/>
</dbReference>
<dbReference type="InterPro" id="IPR035919">
    <property type="entry name" value="EAL_sf"/>
</dbReference>
<dbReference type="InterPro" id="IPR043128">
    <property type="entry name" value="Rev_trsase/Diguanyl_cyclase"/>
</dbReference>
<comment type="caution">
    <text evidence="6">The sequence shown here is derived from an EMBL/GenBank/DDBJ whole genome shotgun (WGS) entry which is preliminary data.</text>
</comment>
<evidence type="ECO:0000259" key="5">
    <source>
        <dbReference type="PROSITE" id="PS50887"/>
    </source>
</evidence>
<keyword evidence="1" id="KW-1133">Transmembrane helix</keyword>
<feature type="transmembrane region" description="Helical" evidence="1">
    <location>
        <begin position="89"/>
        <end position="114"/>
    </location>
</feature>
<feature type="domain" description="PAS" evidence="2">
    <location>
        <begin position="286"/>
        <end position="341"/>
    </location>
</feature>
<dbReference type="InterPro" id="IPR000700">
    <property type="entry name" value="PAS-assoc_C"/>
</dbReference>
<reference evidence="6 7" key="1">
    <citation type="submission" date="2021-04" db="EMBL/GenBank/DDBJ databases">
        <title>The genome sequence of type strain Ideonella paludis KCTC 32238.</title>
        <authorList>
            <person name="Liu Y."/>
        </authorList>
    </citation>
    <scope>NUCLEOTIDE SEQUENCE [LARGE SCALE GENOMIC DNA]</scope>
    <source>
        <strain evidence="6 7">KCTC 32238</strain>
    </source>
</reference>
<evidence type="ECO:0000259" key="4">
    <source>
        <dbReference type="PROSITE" id="PS50883"/>
    </source>
</evidence>
<dbReference type="Pfam" id="PF00563">
    <property type="entry name" value="EAL"/>
    <property type="match status" value="1"/>
</dbReference>
<feature type="transmembrane region" description="Helical" evidence="1">
    <location>
        <begin position="196"/>
        <end position="218"/>
    </location>
</feature>
<dbReference type="InterPro" id="IPR001633">
    <property type="entry name" value="EAL_dom"/>
</dbReference>
<dbReference type="CDD" id="cd01948">
    <property type="entry name" value="EAL"/>
    <property type="match status" value="1"/>
</dbReference>
<dbReference type="PROSITE" id="PS50887">
    <property type="entry name" value="GGDEF"/>
    <property type="match status" value="1"/>
</dbReference>
<dbReference type="Pfam" id="PF00990">
    <property type="entry name" value="GGDEF"/>
    <property type="match status" value="1"/>
</dbReference>
<dbReference type="RefSeq" id="WP_210806752.1">
    <property type="nucleotide sequence ID" value="NZ_JAGQDG010000002.1"/>
</dbReference>
<dbReference type="SUPFAM" id="SSF55073">
    <property type="entry name" value="Nucleotide cyclase"/>
    <property type="match status" value="1"/>
</dbReference>
<dbReference type="PANTHER" id="PTHR44757:SF2">
    <property type="entry name" value="BIOFILM ARCHITECTURE MAINTENANCE PROTEIN MBAA"/>
    <property type="match status" value="1"/>
</dbReference>
<name>A0ABS5DTZ2_9BURK</name>
<dbReference type="Gene3D" id="3.30.450.20">
    <property type="entry name" value="PAS domain"/>
    <property type="match status" value="1"/>
</dbReference>
<dbReference type="Gene3D" id="3.20.20.450">
    <property type="entry name" value="EAL domain"/>
    <property type="match status" value="1"/>
</dbReference>
<dbReference type="SMART" id="SM00267">
    <property type="entry name" value="GGDEF"/>
    <property type="match status" value="1"/>
</dbReference>
<dbReference type="PROSITE" id="PS50883">
    <property type="entry name" value="EAL"/>
    <property type="match status" value="1"/>
</dbReference>